<evidence type="ECO:0000313" key="3">
    <source>
        <dbReference type="Proteomes" id="UP000237655"/>
    </source>
</evidence>
<gene>
    <name evidence="2" type="ORF">C6Y53_02470</name>
</gene>
<dbReference type="RefSeq" id="WP_106470984.1">
    <property type="nucleotide sequence ID" value="NZ_CP027665.1"/>
</dbReference>
<feature type="region of interest" description="Disordered" evidence="1">
    <location>
        <begin position="273"/>
        <end position="298"/>
    </location>
</feature>
<protein>
    <submittedName>
        <fullName evidence="2">Uncharacterized protein</fullName>
    </submittedName>
</protein>
<keyword evidence="3" id="KW-1185">Reference proteome</keyword>
<organism evidence="2 3">
    <name type="scientific">Pukyongiella litopenaei</name>
    <dbReference type="NCBI Taxonomy" id="2605946"/>
    <lineage>
        <taxon>Bacteria</taxon>
        <taxon>Pseudomonadati</taxon>
        <taxon>Pseudomonadota</taxon>
        <taxon>Alphaproteobacteria</taxon>
        <taxon>Rhodobacterales</taxon>
        <taxon>Paracoccaceae</taxon>
        <taxon>Pukyongiella</taxon>
    </lineage>
</organism>
<reference evidence="3" key="1">
    <citation type="submission" date="2018-03" db="EMBL/GenBank/DDBJ databases">
        <title>Genomic analysis of the strain SH-1 isolated from shrimp intestine.</title>
        <authorList>
            <person name="Kim Y.-S."/>
            <person name="Kim S.-E."/>
            <person name="Kim K.-H."/>
        </authorList>
    </citation>
    <scope>NUCLEOTIDE SEQUENCE [LARGE SCALE GENOMIC DNA]</scope>
    <source>
        <strain evidence="3">SH-1</strain>
    </source>
</reference>
<proteinExistence type="predicted"/>
<name>A0A2S0MLB3_9RHOB</name>
<feature type="region of interest" description="Disordered" evidence="1">
    <location>
        <begin position="116"/>
        <end position="139"/>
    </location>
</feature>
<feature type="compositionally biased region" description="Acidic residues" evidence="1">
    <location>
        <begin position="116"/>
        <end position="138"/>
    </location>
</feature>
<dbReference type="Proteomes" id="UP000237655">
    <property type="component" value="Chromosome"/>
</dbReference>
<feature type="compositionally biased region" description="Pro residues" evidence="1">
    <location>
        <begin position="278"/>
        <end position="287"/>
    </location>
</feature>
<sequence>MATDKERAAEIQKSLKLARKQDLNFGFCLGKKPENSVLITHRTKGAAMLGKQAKREGETAKMVFGTMACKSTVLSLNCFEDPPSGIARKMKAFLSSAGIAMKIKLLDAEGNLIEDDGSAEDVSDVDDTPPETDDETPDDPLAAKWEAVEAKLGPAVAQAVDGGVTGADKLGAAWTMALDRAGSGDYAAALKVAAKLAPALKAGTAKPADAAPAGISPQAARLLKTLMPAAKSILAQAPDQRDTVTELLQTIRQGDDAAATGAAKELAALIKSGGATQDPPPEPPQEQPEPTSGGQDIGGISVMKLGKARLEWIDLRRGSAAQVAALQKTIRSYYADTPGTGDMVASAFGKVDSAINRLNATLEDQLDDLLNAGTDEDRRKHAATVSKTVGAFKSLCDSDPILSAIDGNEFDASTQVIGPIKAKLDEIGRALGI</sequence>
<dbReference type="EMBL" id="CP027665">
    <property type="protein sequence ID" value="AVO36669.1"/>
    <property type="molecule type" value="Genomic_DNA"/>
</dbReference>
<dbReference type="AlphaFoldDB" id="A0A2S0MLB3"/>
<evidence type="ECO:0000256" key="1">
    <source>
        <dbReference type="SAM" id="MobiDB-lite"/>
    </source>
</evidence>
<evidence type="ECO:0000313" key="2">
    <source>
        <dbReference type="EMBL" id="AVO36669.1"/>
    </source>
</evidence>
<accession>A0A2S0MLB3</accession>
<dbReference type="KEGG" id="thas:C6Y53_02470"/>